<name>W4LRB7_9BACT</name>
<feature type="domain" description="Methyltransferase" evidence="1">
    <location>
        <begin position="53"/>
        <end position="153"/>
    </location>
</feature>
<dbReference type="EMBL" id="AZHX01001780">
    <property type="protein sequence ID" value="ETW99936.1"/>
    <property type="molecule type" value="Genomic_DNA"/>
</dbReference>
<evidence type="ECO:0000259" key="1">
    <source>
        <dbReference type="Pfam" id="PF13649"/>
    </source>
</evidence>
<dbReference type="InterPro" id="IPR041698">
    <property type="entry name" value="Methyltransf_25"/>
</dbReference>
<dbReference type="InterPro" id="IPR029063">
    <property type="entry name" value="SAM-dependent_MTases_sf"/>
</dbReference>
<dbReference type="GO" id="GO:0008168">
    <property type="term" value="F:methyltransferase activity"/>
    <property type="evidence" value="ECO:0007669"/>
    <property type="project" value="TreeGrafter"/>
</dbReference>
<sequence length="243" mass="27049">MASFDPHGHHDWHSQQYVEEWITSATARDPERRAILRRVAGLIPREADAAIRVLDVGAGYGALSAQVLDRFPKAELVCQDFSEPMFGQARERLAWASERLSFVHGDLSDPSWIQALTGPFDAVVSGIAIHNVRYPERIRGIYTEIFDVVAPGGCFLNYDLIFVSGPSAAHAYGHAAHLKDWIRGESDDATRAVDTATDGRASSRRNAVSLEEQLRWLREGGFREVECFWKEGQSAIIGGFRPL</sequence>
<comment type="caution">
    <text evidence="2">The sequence shown here is derived from an EMBL/GenBank/DDBJ whole genome shotgun (WGS) entry which is preliminary data.</text>
</comment>
<dbReference type="HOGENOM" id="CLU_081790_1_0_7"/>
<dbReference type="CDD" id="cd02440">
    <property type="entry name" value="AdoMet_MTases"/>
    <property type="match status" value="1"/>
</dbReference>
<dbReference type="Proteomes" id="UP000019140">
    <property type="component" value="Unassembled WGS sequence"/>
</dbReference>
<gene>
    <name evidence="2" type="ORF">ETSY2_39985</name>
</gene>
<proteinExistence type="predicted"/>
<protein>
    <recommendedName>
        <fullName evidence="1">Methyltransferase domain-containing protein</fullName>
    </recommendedName>
</protein>
<accession>W4LRB7</accession>
<evidence type="ECO:0000313" key="3">
    <source>
        <dbReference type="Proteomes" id="UP000019140"/>
    </source>
</evidence>
<dbReference type="PANTHER" id="PTHR43591">
    <property type="entry name" value="METHYLTRANSFERASE"/>
    <property type="match status" value="1"/>
</dbReference>
<dbReference type="Gene3D" id="3.40.50.150">
    <property type="entry name" value="Vaccinia Virus protein VP39"/>
    <property type="match status" value="1"/>
</dbReference>
<reference evidence="2 3" key="1">
    <citation type="journal article" date="2014" name="Nature">
        <title>An environmental bacterial taxon with a large and distinct metabolic repertoire.</title>
        <authorList>
            <person name="Wilson M.C."/>
            <person name="Mori T."/>
            <person name="Ruckert C."/>
            <person name="Uria A.R."/>
            <person name="Helf M.J."/>
            <person name="Takada K."/>
            <person name="Gernert C."/>
            <person name="Steffens U.A."/>
            <person name="Heycke N."/>
            <person name="Schmitt S."/>
            <person name="Rinke C."/>
            <person name="Helfrich E.J."/>
            <person name="Brachmann A.O."/>
            <person name="Gurgui C."/>
            <person name="Wakimoto T."/>
            <person name="Kracht M."/>
            <person name="Crusemann M."/>
            <person name="Hentschel U."/>
            <person name="Abe I."/>
            <person name="Matsunaga S."/>
            <person name="Kalinowski J."/>
            <person name="Takeyama H."/>
            <person name="Piel J."/>
        </authorList>
    </citation>
    <scope>NUCLEOTIDE SEQUENCE [LARGE SCALE GENOMIC DNA]</scope>
    <source>
        <strain evidence="3">TSY2</strain>
    </source>
</reference>
<keyword evidence="3" id="KW-1185">Reference proteome</keyword>
<dbReference type="AlphaFoldDB" id="W4LRB7"/>
<evidence type="ECO:0000313" key="2">
    <source>
        <dbReference type="EMBL" id="ETW99936.1"/>
    </source>
</evidence>
<dbReference type="SUPFAM" id="SSF53335">
    <property type="entry name" value="S-adenosyl-L-methionine-dependent methyltransferases"/>
    <property type="match status" value="1"/>
</dbReference>
<dbReference type="Pfam" id="PF13649">
    <property type="entry name" value="Methyltransf_25"/>
    <property type="match status" value="1"/>
</dbReference>
<organism evidence="2 3">
    <name type="scientific">Candidatus Entotheonella gemina</name>
    <dbReference type="NCBI Taxonomy" id="1429439"/>
    <lineage>
        <taxon>Bacteria</taxon>
        <taxon>Pseudomonadati</taxon>
        <taxon>Nitrospinota/Tectimicrobiota group</taxon>
        <taxon>Candidatus Tectimicrobiota</taxon>
        <taxon>Candidatus Entotheonellia</taxon>
        <taxon>Candidatus Entotheonellales</taxon>
        <taxon>Candidatus Entotheonellaceae</taxon>
        <taxon>Candidatus Entotheonella</taxon>
    </lineage>
</organism>
<dbReference type="PANTHER" id="PTHR43591:SF24">
    <property type="entry name" value="2-METHOXY-6-POLYPRENYL-1,4-BENZOQUINOL METHYLASE, MITOCHONDRIAL"/>
    <property type="match status" value="1"/>
</dbReference>